<keyword evidence="4" id="KW-1185">Reference proteome</keyword>
<evidence type="ECO:0000256" key="1">
    <source>
        <dbReference type="SAM" id="SignalP"/>
    </source>
</evidence>
<dbReference type="EMBL" id="CAJNOJ010000480">
    <property type="protein sequence ID" value="CAF1462691.1"/>
    <property type="molecule type" value="Genomic_DNA"/>
</dbReference>
<reference evidence="2" key="1">
    <citation type="submission" date="2021-02" db="EMBL/GenBank/DDBJ databases">
        <authorList>
            <person name="Nowell W R."/>
        </authorList>
    </citation>
    <scope>NUCLEOTIDE SEQUENCE</scope>
</reference>
<keyword evidence="1" id="KW-0732">Signal</keyword>
<dbReference type="AlphaFoldDB" id="A0A814CEK5"/>
<protein>
    <submittedName>
        <fullName evidence="2">Uncharacterized protein</fullName>
    </submittedName>
</protein>
<evidence type="ECO:0000313" key="3">
    <source>
        <dbReference type="EMBL" id="CAF1462691.1"/>
    </source>
</evidence>
<dbReference type="Proteomes" id="UP000663852">
    <property type="component" value="Unassembled WGS sequence"/>
</dbReference>
<sequence length="76" mass="8449">MTLVSKLVLYWVVFACCVSIIKVSGSCWSSAWGGCNDGGCRKMGGYCVNFGFRPDNNDCRCVPLRGKRFIFNQTPK</sequence>
<name>A0A814CEK5_ADIRI</name>
<accession>A0A814CEK5</accession>
<organism evidence="2 4">
    <name type="scientific">Adineta ricciae</name>
    <name type="common">Rotifer</name>
    <dbReference type="NCBI Taxonomy" id="249248"/>
    <lineage>
        <taxon>Eukaryota</taxon>
        <taxon>Metazoa</taxon>
        <taxon>Spiralia</taxon>
        <taxon>Gnathifera</taxon>
        <taxon>Rotifera</taxon>
        <taxon>Eurotatoria</taxon>
        <taxon>Bdelloidea</taxon>
        <taxon>Adinetida</taxon>
        <taxon>Adinetidae</taxon>
        <taxon>Adineta</taxon>
    </lineage>
</organism>
<comment type="caution">
    <text evidence="2">The sequence shown here is derived from an EMBL/GenBank/DDBJ whole genome shotgun (WGS) entry which is preliminary data.</text>
</comment>
<dbReference type="EMBL" id="CAJNOR010000539">
    <property type="protein sequence ID" value="CAF0942268.1"/>
    <property type="molecule type" value="Genomic_DNA"/>
</dbReference>
<feature type="chain" id="PRO_5036409899" evidence="1">
    <location>
        <begin position="26"/>
        <end position="76"/>
    </location>
</feature>
<feature type="signal peptide" evidence="1">
    <location>
        <begin position="1"/>
        <end position="25"/>
    </location>
</feature>
<proteinExistence type="predicted"/>
<evidence type="ECO:0000313" key="4">
    <source>
        <dbReference type="Proteomes" id="UP000663828"/>
    </source>
</evidence>
<dbReference type="PROSITE" id="PS51257">
    <property type="entry name" value="PROKAR_LIPOPROTEIN"/>
    <property type="match status" value="1"/>
</dbReference>
<dbReference type="Proteomes" id="UP000663828">
    <property type="component" value="Unassembled WGS sequence"/>
</dbReference>
<gene>
    <name evidence="3" type="ORF">EDS130_LOCUS40262</name>
    <name evidence="2" type="ORF">XAT740_LOCUS10184</name>
</gene>
<evidence type="ECO:0000313" key="2">
    <source>
        <dbReference type="EMBL" id="CAF0942268.1"/>
    </source>
</evidence>